<feature type="transmembrane region" description="Helical" evidence="5">
    <location>
        <begin position="111"/>
        <end position="134"/>
    </location>
</feature>
<gene>
    <name evidence="5 6" type="primary">tatC</name>
    <name evidence="6" type="ORF">C1I60_12340</name>
</gene>
<comment type="function">
    <text evidence="5">Part of the twin-arginine translocation (Tat) system that transports large folded proteins containing a characteristic twin-arginine motif in their signal peptide across membranes.</text>
</comment>
<dbReference type="PANTHER" id="PTHR30371:SF4">
    <property type="entry name" value="SEC-INDEPENDENT PROTEIN TRANSLOCASE PROTEIN TATCD"/>
    <property type="match status" value="1"/>
</dbReference>
<comment type="similarity">
    <text evidence="5">Belongs to the TatC family.</text>
</comment>
<dbReference type="GO" id="GO:0009977">
    <property type="term" value="F:proton motive force dependent protein transmembrane transporter activity"/>
    <property type="evidence" value="ECO:0007669"/>
    <property type="project" value="TreeGrafter"/>
</dbReference>
<dbReference type="InterPro" id="IPR019820">
    <property type="entry name" value="Sec-indep_translocase_CS"/>
</dbReference>
<dbReference type="RefSeq" id="WP_137061967.1">
    <property type="nucleotide sequence ID" value="NZ_PNXQ01000012.1"/>
</dbReference>
<keyword evidence="3 5" id="KW-1133">Transmembrane helix</keyword>
<feature type="transmembrane region" description="Helical" evidence="5">
    <location>
        <begin position="66"/>
        <end position="90"/>
    </location>
</feature>
<dbReference type="PANTHER" id="PTHR30371">
    <property type="entry name" value="SEC-INDEPENDENT PROTEIN TRANSLOCASE PROTEIN TATC"/>
    <property type="match status" value="1"/>
</dbReference>
<keyword evidence="4 5" id="KW-0472">Membrane</keyword>
<dbReference type="Pfam" id="PF00902">
    <property type="entry name" value="TatC"/>
    <property type="match status" value="1"/>
</dbReference>
<evidence type="ECO:0000256" key="5">
    <source>
        <dbReference type="HAMAP-Rule" id="MF_00902"/>
    </source>
</evidence>
<keyword evidence="2 5" id="KW-0812">Transmembrane</keyword>
<dbReference type="NCBIfam" id="TIGR00945">
    <property type="entry name" value="tatC"/>
    <property type="match status" value="1"/>
</dbReference>
<evidence type="ECO:0000256" key="1">
    <source>
        <dbReference type="ARBA" id="ARBA00004141"/>
    </source>
</evidence>
<comment type="subunit">
    <text evidence="5">Forms a complex with TatA.</text>
</comment>
<dbReference type="HAMAP" id="MF_00902">
    <property type="entry name" value="TatC"/>
    <property type="match status" value="1"/>
</dbReference>
<evidence type="ECO:0000256" key="3">
    <source>
        <dbReference type="ARBA" id="ARBA00022989"/>
    </source>
</evidence>
<evidence type="ECO:0000256" key="2">
    <source>
        <dbReference type="ARBA" id="ARBA00022692"/>
    </source>
</evidence>
<evidence type="ECO:0000313" key="7">
    <source>
        <dbReference type="Proteomes" id="UP000308114"/>
    </source>
</evidence>
<keyword evidence="5" id="KW-0811">Translocation</keyword>
<keyword evidence="5" id="KW-0653">Protein transport</keyword>
<organism evidence="6 7">
    <name type="scientific">Paenibacillus terrae</name>
    <dbReference type="NCBI Taxonomy" id="159743"/>
    <lineage>
        <taxon>Bacteria</taxon>
        <taxon>Bacillati</taxon>
        <taxon>Bacillota</taxon>
        <taxon>Bacilli</taxon>
        <taxon>Bacillales</taxon>
        <taxon>Paenibacillaceae</taxon>
        <taxon>Paenibacillus</taxon>
    </lineage>
</organism>
<dbReference type="EMBL" id="PNXQ01000012">
    <property type="protein sequence ID" value="TKH44128.1"/>
    <property type="molecule type" value="Genomic_DNA"/>
</dbReference>
<dbReference type="Proteomes" id="UP000308114">
    <property type="component" value="Unassembled WGS sequence"/>
</dbReference>
<comment type="caution">
    <text evidence="6">The sequence shown here is derived from an EMBL/GenBank/DDBJ whole genome shotgun (WGS) entry which is preliminary data.</text>
</comment>
<feature type="transmembrane region" description="Helical" evidence="5">
    <location>
        <begin position="194"/>
        <end position="212"/>
    </location>
</feature>
<protein>
    <recommendedName>
        <fullName evidence="5">Sec-independent protein translocase protein TatC</fullName>
    </recommendedName>
</protein>
<dbReference type="GO" id="GO:0043953">
    <property type="term" value="P:protein transport by the Tat complex"/>
    <property type="evidence" value="ECO:0007669"/>
    <property type="project" value="UniProtKB-UniRule"/>
</dbReference>
<keyword evidence="5" id="KW-1003">Cell membrane</keyword>
<dbReference type="PRINTS" id="PR01840">
    <property type="entry name" value="TATCFAMILY"/>
</dbReference>
<name>A0A4U2Q429_9BACL</name>
<dbReference type="AlphaFoldDB" id="A0A4U2Q429"/>
<dbReference type="GO" id="GO:0065002">
    <property type="term" value="P:intracellular protein transmembrane transport"/>
    <property type="evidence" value="ECO:0007669"/>
    <property type="project" value="TreeGrafter"/>
</dbReference>
<evidence type="ECO:0000256" key="4">
    <source>
        <dbReference type="ARBA" id="ARBA00023136"/>
    </source>
</evidence>
<reference evidence="6 7" key="1">
    <citation type="submission" date="2018-01" db="EMBL/GenBank/DDBJ databases">
        <title>Bacillales members from the olive rhizosphere are effective biological control agents against Verticillium dahliae.</title>
        <authorList>
            <person name="Gomez-Lama C."/>
            <person name="Legarda G."/>
            <person name="Ruano-Rosa D."/>
            <person name="Pizarro-Tobias P."/>
            <person name="Valverde-Corredor A."/>
            <person name="Niqui J.L."/>
            <person name="Trivino J.C."/>
            <person name="Roca A."/>
            <person name="Mercado-Blanco J."/>
        </authorList>
    </citation>
    <scope>NUCLEOTIDE SEQUENCE [LARGE SCALE GENOMIC DNA]</scope>
    <source>
        <strain evidence="6 7">PIC167</strain>
    </source>
</reference>
<keyword evidence="5" id="KW-0813">Transport</keyword>
<feature type="transmembrane region" description="Helical" evidence="5">
    <location>
        <begin position="218"/>
        <end position="236"/>
    </location>
</feature>
<dbReference type="InterPro" id="IPR002033">
    <property type="entry name" value="TatC"/>
</dbReference>
<sequence>MIPPEHEMPLMEHLGELRRRIIYVLSVFVLALAGGLFAAGPVYDWLIRSGSAQAFQLNAFSFWDGIGIYMKIAMLIGIAVALPFACYQLWKFVSPGLRPQERNATLRYVPYVLLLFVIGAAFAYFIVFPMAIQFTSSVTKSMGLHETYGIAQYFTFMFNIVLPVALLFELPLLIMFLTGIRVLTPMRLRKWRKISYFLLVFVAVVITPPDFISDFLVAIPLLVLYEVSVYMSAVVYRRQLRADEEREAQLRIAPER</sequence>
<dbReference type="GO" id="GO:0033281">
    <property type="term" value="C:TAT protein transport complex"/>
    <property type="evidence" value="ECO:0007669"/>
    <property type="project" value="UniProtKB-UniRule"/>
</dbReference>
<accession>A0A4U2Q429</accession>
<feature type="transmembrane region" description="Helical" evidence="5">
    <location>
        <begin position="154"/>
        <end position="182"/>
    </location>
</feature>
<proteinExistence type="inferred from homology"/>
<dbReference type="PROSITE" id="PS01218">
    <property type="entry name" value="TATC"/>
    <property type="match status" value="1"/>
</dbReference>
<comment type="subcellular location">
    <subcellularLocation>
        <location evidence="5">Cell membrane</location>
        <topology evidence="5">Multi-pass membrane protein</topology>
    </subcellularLocation>
    <subcellularLocation>
        <location evidence="1">Membrane</location>
        <topology evidence="1">Multi-pass membrane protein</topology>
    </subcellularLocation>
</comment>
<feature type="transmembrane region" description="Helical" evidence="5">
    <location>
        <begin position="21"/>
        <end position="46"/>
    </location>
</feature>
<evidence type="ECO:0000313" key="6">
    <source>
        <dbReference type="EMBL" id="TKH44128.1"/>
    </source>
</evidence>